<dbReference type="GO" id="GO:0042276">
    <property type="term" value="P:error-prone translesion synthesis"/>
    <property type="evidence" value="ECO:0007669"/>
    <property type="project" value="TreeGrafter"/>
</dbReference>
<dbReference type="NCBIfam" id="NF002882">
    <property type="entry name" value="PRK03348.1"/>
    <property type="match status" value="1"/>
</dbReference>
<evidence type="ECO:0000256" key="11">
    <source>
        <dbReference type="ARBA" id="ARBA00022842"/>
    </source>
</evidence>
<dbReference type="HAMAP" id="MF_01113">
    <property type="entry name" value="DNApol_IV"/>
    <property type="match status" value="1"/>
</dbReference>
<evidence type="ECO:0000256" key="13">
    <source>
        <dbReference type="ARBA" id="ARBA00023125"/>
    </source>
</evidence>
<keyword evidence="8 16" id="KW-0235">DNA replication</keyword>
<dbReference type="PANTHER" id="PTHR11076:SF33">
    <property type="entry name" value="DNA POLYMERASE KAPPA"/>
    <property type="match status" value="1"/>
</dbReference>
<evidence type="ECO:0000256" key="8">
    <source>
        <dbReference type="ARBA" id="ARBA00022705"/>
    </source>
</evidence>
<dbReference type="Gene3D" id="3.30.1490.100">
    <property type="entry name" value="DNA polymerase, Y-family, little finger domain"/>
    <property type="match status" value="1"/>
</dbReference>
<evidence type="ECO:0000256" key="3">
    <source>
        <dbReference type="ARBA" id="ARBA00011245"/>
    </source>
</evidence>
<keyword evidence="4 16" id="KW-0515">Mutator protein</keyword>
<dbReference type="InterPro" id="IPR017961">
    <property type="entry name" value="DNA_pol_Y-fam_little_finger"/>
</dbReference>
<dbReference type="GO" id="GO:0006261">
    <property type="term" value="P:DNA-templated DNA replication"/>
    <property type="evidence" value="ECO:0007669"/>
    <property type="project" value="UniProtKB-UniRule"/>
</dbReference>
<keyword evidence="6 16" id="KW-0808">Transferase</keyword>
<dbReference type="GO" id="GO:0000287">
    <property type="term" value="F:magnesium ion binding"/>
    <property type="evidence" value="ECO:0007669"/>
    <property type="project" value="UniProtKB-UniRule"/>
</dbReference>
<keyword evidence="14 16" id="KW-0234">DNA repair</keyword>
<dbReference type="AlphaFoldDB" id="A0A348AFM5"/>
<sequence>MQRWIIHVDMDAFYAAIEQRDNPSLRSQPVIVGGIGNRGVVSTASYEARKFGVKSAMPMITARRLCPQGIVLSPNHRKYAAISNEIGEILACYSPTIEPLSLDEAFLDVSGMEWLYADVADIAREIKNRIKSQTDLTASAGAAPNKFLAKLASDFKKPDGLVIVRPGEELAFLNNIPLRQLWGVGETTAKILRRLGVNNVNQLRQSDPKVLEKHLGKIAQDLINLAWGQGNRPVVSDREARSIGNETTFSLDLHDREDIQLNLLALAVQVGRRLRKSGYVCRTITVKIRYSSFQTITRSSTLAEPTHLDEVVYETALNVFNKVELQEGVRLLGVTASNLLSNTCQMSLFNETNEKREKVSEVVDMLKDRFGSAILTRASLLDK</sequence>
<evidence type="ECO:0000256" key="12">
    <source>
        <dbReference type="ARBA" id="ARBA00022932"/>
    </source>
</evidence>
<comment type="subcellular location">
    <subcellularLocation>
        <location evidence="1 16">Cytoplasm</location>
    </subcellularLocation>
</comment>
<dbReference type="GO" id="GO:0006281">
    <property type="term" value="P:DNA repair"/>
    <property type="evidence" value="ECO:0007669"/>
    <property type="project" value="UniProtKB-UniRule"/>
</dbReference>
<dbReference type="InterPro" id="IPR050116">
    <property type="entry name" value="DNA_polymerase-Y"/>
</dbReference>
<dbReference type="GO" id="GO:0009432">
    <property type="term" value="P:SOS response"/>
    <property type="evidence" value="ECO:0007669"/>
    <property type="project" value="TreeGrafter"/>
</dbReference>
<dbReference type="GO" id="GO:0003684">
    <property type="term" value="F:damaged DNA binding"/>
    <property type="evidence" value="ECO:0007669"/>
    <property type="project" value="InterPro"/>
</dbReference>
<dbReference type="InterPro" id="IPR043502">
    <property type="entry name" value="DNA/RNA_pol_sf"/>
</dbReference>
<evidence type="ECO:0000313" key="18">
    <source>
        <dbReference type="EMBL" id="BBB89873.1"/>
    </source>
</evidence>
<evidence type="ECO:0000313" key="19">
    <source>
        <dbReference type="Proteomes" id="UP000276437"/>
    </source>
</evidence>
<evidence type="ECO:0000256" key="6">
    <source>
        <dbReference type="ARBA" id="ARBA00022679"/>
    </source>
</evidence>
<dbReference type="Gene3D" id="1.10.150.20">
    <property type="entry name" value="5' to 3' exonuclease, C-terminal subdomain"/>
    <property type="match status" value="1"/>
</dbReference>
<comment type="subunit">
    <text evidence="3 16">Monomer.</text>
</comment>
<comment type="similarity">
    <text evidence="2 16">Belongs to the DNA polymerase type-Y family.</text>
</comment>
<dbReference type="Pfam" id="PF11798">
    <property type="entry name" value="IMS_HHH"/>
    <property type="match status" value="1"/>
</dbReference>
<dbReference type="CDD" id="cd03586">
    <property type="entry name" value="PolY_Pol_IV_kappa"/>
    <property type="match status" value="1"/>
</dbReference>
<evidence type="ECO:0000256" key="2">
    <source>
        <dbReference type="ARBA" id="ARBA00010945"/>
    </source>
</evidence>
<name>A0A348AFM5_9FIRM</name>
<dbReference type="GO" id="GO:0003887">
    <property type="term" value="F:DNA-directed DNA polymerase activity"/>
    <property type="evidence" value="ECO:0007669"/>
    <property type="project" value="UniProtKB-UniRule"/>
</dbReference>
<dbReference type="InterPro" id="IPR001126">
    <property type="entry name" value="UmuC"/>
</dbReference>
<reference evidence="18 19" key="1">
    <citation type="journal article" date="2018" name="Int. J. Syst. Evol. Microbiol.">
        <title>Methylomusa anaerophila gen. nov., sp. nov., an anaerobic methanol-utilizing bacterium isolated from a microbial fuel cell.</title>
        <authorList>
            <person name="Amano N."/>
            <person name="Yamamuro A."/>
            <person name="Miyahara M."/>
            <person name="Kouzuma A."/>
            <person name="Abe T."/>
            <person name="Watanabe K."/>
        </authorList>
    </citation>
    <scope>NUCLEOTIDE SEQUENCE [LARGE SCALE GENOMIC DNA]</scope>
    <source>
        <strain evidence="18 19">MMFC1</strain>
    </source>
</reference>
<dbReference type="EC" id="2.7.7.7" evidence="16"/>
<keyword evidence="7 16" id="KW-0548">Nucleotidyltransferase</keyword>
<feature type="domain" description="UmuC" evidence="17">
    <location>
        <begin position="5"/>
        <end position="185"/>
    </location>
</feature>
<evidence type="ECO:0000256" key="14">
    <source>
        <dbReference type="ARBA" id="ARBA00023204"/>
    </source>
</evidence>
<feature type="binding site" evidence="16">
    <location>
        <position position="9"/>
    </location>
    <ligand>
        <name>Mg(2+)</name>
        <dbReference type="ChEBI" id="CHEBI:18420"/>
    </ligand>
</feature>
<keyword evidence="11 16" id="KW-0460">Magnesium</keyword>
<evidence type="ECO:0000256" key="10">
    <source>
        <dbReference type="ARBA" id="ARBA00022763"/>
    </source>
</evidence>
<gene>
    <name evidence="16 18" type="primary">dinB</name>
    <name evidence="18" type="ORF">MAMMFC1_00513</name>
</gene>
<evidence type="ECO:0000256" key="16">
    <source>
        <dbReference type="HAMAP-Rule" id="MF_01113"/>
    </source>
</evidence>
<evidence type="ECO:0000259" key="17">
    <source>
        <dbReference type="PROSITE" id="PS50173"/>
    </source>
</evidence>
<organism evidence="18 19">
    <name type="scientific">Methylomusa anaerophila</name>
    <dbReference type="NCBI Taxonomy" id="1930071"/>
    <lineage>
        <taxon>Bacteria</taxon>
        <taxon>Bacillati</taxon>
        <taxon>Bacillota</taxon>
        <taxon>Negativicutes</taxon>
        <taxon>Selenomonadales</taxon>
        <taxon>Sporomusaceae</taxon>
        <taxon>Methylomusa</taxon>
    </lineage>
</organism>
<dbReference type="InterPro" id="IPR043128">
    <property type="entry name" value="Rev_trsase/Diguanyl_cyclase"/>
</dbReference>
<evidence type="ECO:0000256" key="1">
    <source>
        <dbReference type="ARBA" id="ARBA00004496"/>
    </source>
</evidence>
<comment type="function">
    <text evidence="16">Poorly processive, error-prone DNA polymerase involved in untargeted mutagenesis. Copies undamaged DNA at stalled replication forks, which arise in vivo from mismatched or misaligned primer ends. These misaligned primers can be extended by PolIV. Exhibits no 3'-5' exonuclease (proofreading) activity. May be involved in translesional synthesis, in conjunction with the beta clamp from PolIII.</text>
</comment>
<dbReference type="InterPro" id="IPR022880">
    <property type="entry name" value="DNApol_IV"/>
</dbReference>
<accession>A0A348AFM5</accession>
<evidence type="ECO:0000256" key="4">
    <source>
        <dbReference type="ARBA" id="ARBA00022457"/>
    </source>
</evidence>
<feature type="binding site" evidence="16">
    <location>
        <position position="103"/>
    </location>
    <ligand>
        <name>Mg(2+)</name>
        <dbReference type="ChEBI" id="CHEBI:18420"/>
    </ligand>
</feature>
<dbReference type="Pfam" id="PF11799">
    <property type="entry name" value="IMS_C"/>
    <property type="match status" value="1"/>
</dbReference>
<feature type="active site" evidence="16">
    <location>
        <position position="104"/>
    </location>
</feature>
<dbReference type="SUPFAM" id="SSF56672">
    <property type="entry name" value="DNA/RNA polymerases"/>
    <property type="match status" value="1"/>
</dbReference>
<keyword evidence="12 16" id="KW-0239">DNA-directed DNA polymerase</keyword>
<keyword evidence="10 16" id="KW-0227">DNA damage</keyword>
<keyword evidence="5 16" id="KW-0963">Cytoplasm</keyword>
<comment type="catalytic activity">
    <reaction evidence="15 16">
        <text>DNA(n) + a 2'-deoxyribonucleoside 5'-triphosphate = DNA(n+1) + diphosphate</text>
        <dbReference type="Rhea" id="RHEA:22508"/>
        <dbReference type="Rhea" id="RHEA-COMP:17339"/>
        <dbReference type="Rhea" id="RHEA-COMP:17340"/>
        <dbReference type="ChEBI" id="CHEBI:33019"/>
        <dbReference type="ChEBI" id="CHEBI:61560"/>
        <dbReference type="ChEBI" id="CHEBI:173112"/>
        <dbReference type="EC" id="2.7.7.7"/>
    </reaction>
</comment>
<dbReference type="NCBIfam" id="NF002751">
    <property type="entry name" value="PRK02794.1"/>
    <property type="match status" value="1"/>
</dbReference>
<proteinExistence type="inferred from homology"/>
<dbReference type="OrthoDB" id="9808813at2"/>
<dbReference type="FunFam" id="3.30.1490.100:FF:000004">
    <property type="entry name" value="DNA polymerase IV"/>
    <property type="match status" value="1"/>
</dbReference>
<dbReference type="Pfam" id="PF00817">
    <property type="entry name" value="IMS"/>
    <property type="match status" value="1"/>
</dbReference>
<dbReference type="InterPro" id="IPR024728">
    <property type="entry name" value="PolY_HhH_motif"/>
</dbReference>
<dbReference type="KEGG" id="mana:MAMMFC1_00513"/>
<dbReference type="GO" id="GO:0005829">
    <property type="term" value="C:cytosol"/>
    <property type="evidence" value="ECO:0007669"/>
    <property type="project" value="TreeGrafter"/>
</dbReference>
<dbReference type="RefSeq" id="WP_126306204.1">
    <property type="nucleotide sequence ID" value="NZ_AP018449.1"/>
</dbReference>
<comment type="cofactor">
    <cofactor evidence="16">
        <name>Mg(2+)</name>
        <dbReference type="ChEBI" id="CHEBI:18420"/>
    </cofactor>
    <text evidence="16">Binds 2 magnesium ions per subunit.</text>
</comment>
<evidence type="ECO:0000256" key="9">
    <source>
        <dbReference type="ARBA" id="ARBA00022723"/>
    </source>
</evidence>
<dbReference type="PROSITE" id="PS50173">
    <property type="entry name" value="UMUC"/>
    <property type="match status" value="1"/>
</dbReference>
<dbReference type="SUPFAM" id="SSF100879">
    <property type="entry name" value="Lesion bypass DNA polymerase (Y-family), little finger domain"/>
    <property type="match status" value="1"/>
</dbReference>
<dbReference type="PANTHER" id="PTHR11076">
    <property type="entry name" value="DNA REPAIR POLYMERASE UMUC / TRANSFERASE FAMILY MEMBER"/>
    <property type="match status" value="1"/>
</dbReference>
<dbReference type="Proteomes" id="UP000276437">
    <property type="component" value="Chromosome"/>
</dbReference>
<dbReference type="Gene3D" id="3.30.70.270">
    <property type="match status" value="1"/>
</dbReference>
<evidence type="ECO:0000256" key="15">
    <source>
        <dbReference type="ARBA" id="ARBA00049244"/>
    </source>
</evidence>
<dbReference type="EMBL" id="AP018449">
    <property type="protein sequence ID" value="BBB89873.1"/>
    <property type="molecule type" value="Genomic_DNA"/>
</dbReference>
<dbReference type="Gene3D" id="3.40.1170.60">
    <property type="match status" value="1"/>
</dbReference>
<protein>
    <recommendedName>
        <fullName evidence="16">DNA polymerase IV</fullName>
        <shortName evidence="16">Pol IV</shortName>
        <ecNumber evidence="16">2.7.7.7</ecNumber>
    </recommendedName>
</protein>
<keyword evidence="13 16" id="KW-0238">DNA-binding</keyword>
<dbReference type="FunFam" id="3.40.1170.60:FF:000001">
    <property type="entry name" value="DNA polymerase IV"/>
    <property type="match status" value="1"/>
</dbReference>
<keyword evidence="19" id="KW-1185">Reference proteome</keyword>
<evidence type="ECO:0000256" key="5">
    <source>
        <dbReference type="ARBA" id="ARBA00022490"/>
    </source>
</evidence>
<keyword evidence="9 16" id="KW-0479">Metal-binding</keyword>
<dbReference type="InterPro" id="IPR036775">
    <property type="entry name" value="DNA_pol_Y-fam_lit_finger_sf"/>
</dbReference>
<evidence type="ECO:0000256" key="7">
    <source>
        <dbReference type="ARBA" id="ARBA00022695"/>
    </source>
</evidence>
<feature type="site" description="Substrate discrimination" evidence="16">
    <location>
        <position position="14"/>
    </location>
</feature>
<dbReference type="NCBIfam" id="NF002677">
    <property type="entry name" value="PRK02406.1"/>
    <property type="match status" value="1"/>
</dbReference>